<evidence type="ECO:0000256" key="13">
    <source>
        <dbReference type="SAM" id="MobiDB-lite"/>
    </source>
</evidence>
<evidence type="ECO:0000313" key="15">
    <source>
        <dbReference type="Proteomes" id="UP001174909"/>
    </source>
</evidence>
<dbReference type="InterPro" id="IPR027417">
    <property type="entry name" value="P-loop_NTPase"/>
</dbReference>
<keyword evidence="6" id="KW-0227">DNA damage</keyword>
<keyword evidence="8 12" id="KW-0175">Coiled coil</keyword>
<comment type="similarity">
    <text evidence="3">Belongs to the SMC family. SMC6 subfamily.</text>
</comment>
<keyword evidence="9" id="KW-0233">DNA recombination</keyword>
<evidence type="ECO:0000256" key="6">
    <source>
        <dbReference type="ARBA" id="ARBA00022763"/>
    </source>
</evidence>
<accession>A0AA35QZ26</accession>
<dbReference type="Proteomes" id="UP001174909">
    <property type="component" value="Unassembled WGS sequence"/>
</dbReference>
<gene>
    <name evidence="14" type="ORF">GBAR_LOCUS2195</name>
</gene>
<comment type="subcellular location">
    <subcellularLocation>
        <location evidence="2">Chromosome</location>
    </subcellularLocation>
    <subcellularLocation>
        <location evidence="1">Nucleus</location>
    </subcellularLocation>
</comment>
<feature type="region of interest" description="Disordered" evidence="13">
    <location>
        <begin position="263"/>
        <end position="282"/>
    </location>
</feature>
<evidence type="ECO:0000256" key="11">
    <source>
        <dbReference type="ARBA" id="ARBA00023242"/>
    </source>
</evidence>
<dbReference type="GO" id="GO:0003684">
    <property type="term" value="F:damaged DNA binding"/>
    <property type="evidence" value="ECO:0007669"/>
    <property type="project" value="TreeGrafter"/>
</dbReference>
<evidence type="ECO:0000256" key="7">
    <source>
        <dbReference type="ARBA" id="ARBA00022840"/>
    </source>
</evidence>
<evidence type="ECO:0000256" key="2">
    <source>
        <dbReference type="ARBA" id="ARBA00004286"/>
    </source>
</evidence>
<proteinExistence type="inferred from homology"/>
<evidence type="ECO:0000256" key="4">
    <source>
        <dbReference type="ARBA" id="ARBA00022454"/>
    </source>
</evidence>
<keyword evidence="10" id="KW-0234">DNA repair</keyword>
<dbReference type="GO" id="GO:0005524">
    <property type="term" value="F:ATP binding"/>
    <property type="evidence" value="ECO:0007669"/>
    <property type="project" value="UniProtKB-KW"/>
</dbReference>
<evidence type="ECO:0000256" key="9">
    <source>
        <dbReference type="ARBA" id="ARBA00023172"/>
    </source>
</evidence>
<keyword evidence="15" id="KW-1185">Reference proteome</keyword>
<dbReference type="GO" id="GO:0030915">
    <property type="term" value="C:Smc5-Smc6 complex"/>
    <property type="evidence" value="ECO:0007669"/>
    <property type="project" value="TreeGrafter"/>
</dbReference>
<dbReference type="PANTHER" id="PTHR19306:SF6">
    <property type="entry name" value="STRUCTURAL MAINTENANCE OF CHROMOSOMES PROTEIN 6"/>
    <property type="match status" value="1"/>
</dbReference>
<evidence type="ECO:0000256" key="1">
    <source>
        <dbReference type="ARBA" id="ARBA00004123"/>
    </source>
</evidence>
<evidence type="ECO:0000256" key="12">
    <source>
        <dbReference type="SAM" id="Coils"/>
    </source>
</evidence>
<dbReference type="AlphaFoldDB" id="A0AA35QZ26"/>
<keyword evidence="7" id="KW-0067">ATP-binding</keyword>
<dbReference type="GO" id="GO:0000724">
    <property type="term" value="P:double-strand break repair via homologous recombination"/>
    <property type="evidence" value="ECO:0007669"/>
    <property type="project" value="TreeGrafter"/>
</dbReference>
<evidence type="ECO:0000313" key="14">
    <source>
        <dbReference type="EMBL" id="CAI7997627.1"/>
    </source>
</evidence>
<organism evidence="14 15">
    <name type="scientific">Geodia barretti</name>
    <name type="common">Barrett's horny sponge</name>
    <dbReference type="NCBI Taxonomy" id="519541"/>
    <lineage>
        <taxon>Eukaryota</taxon>
        <taxon>Metazoa</taxon>
        <taxon>Porifera</taxon>
        <taxon>Demospongiae</taxon>
        <taxon>Heteroscleromorpha</taxon>
        <taxon>Tetractinellida</taxon>
        <taxon>Astrophorina</taxon>
        <taxon>Geodiidae</taxon>
        <taxon>Geodia</taxon>
    </lineage>
</organism>
<feature type="coiled-coil region" evidence="12">
    <location>
        <begin position="99"/>
        <end position="133"/>
    </location>
</feature>
<name>A0AA35QZ26_GEOBA</name>
<evidence type="ECO:0000256" key="3">
    <source>
        <dbReference type="ARBA" id="ARBA00006793"/>
    </source>
</evidence>
<keyword evidence="5" id="KW-0547">Nucleotide-binding</keyword>
<protein>
    <submittedName>
        <fullName evidence="14">Structural maintenance of chromosomes protein 6</fullName>
    </submittedName>
</protein>
<dbReference type="SUPFAM" id="SSF52540">
    <property type="entry name" value="P-loop containing nucleoside triphosphate hydrolases"/>
    <property type="match status" value="1"/>
</dbReference>
<dbReference type="GO" id="GO:0035861">
    <property type="term" value="C:site of double-strand break"/>
    <property type="evidence" value="ECO:0007669"/>
    <property type="project" value="TreeGrafter"/>
</dbReference>
<evidence type="ECO:0000256" key="10">
    <source>
        <dbReference type="ARBA" id="ARBA00023204"/>
    </source>
</evidence>
<dbReference type="PANTHER" id="PTHR19306">
    <property type="entry name" value="STRUCTURAL MAINTENANCE OF CHROMOSOMES 5,6 SMC5, SMC6"/>
    <property type="match status" value="1"/>
</dbReference>
<dbReference type="GO" id="GO:0003697">
    <property type="term" value="F:single-stranded DNA binding"/>
    <property type="evidence" value="ECO:0007669"/>
    <property type="project" value="TreeGrafter"/>
</dbReference>
<dbReference type="GO" id="GO:0005634">
    <property type="term" value="C:nucleus"/>
    <property type="evidence" value="ECO:0007669"/>
    <property type="project" value="UniProtKB-SubCell"/>
</dbReference>
<evidence type="ECO:0000256" key="5">
    <source>
        <dbReference type="ARBA" id="ARBA00022741"/>
    </source>
</evidence>
<evidence type="ECO:0000256" key="8">
    <source>
        <dbReference type="ARBA" id="ARBA00023054"/>
    </source>
</evidence>
<comment type="caution">
    <text evidence="14">The sequence shown here is derived from an EMBL/GenBank/DDBJ whole genome shotgun (WGS) entry which is preliminary data.</text>
</comment>
<dbReference type="Gene3D" id="3.40.50.300">
    <property type="entry name" value="P-loop containing nucleotide triphosphate hydrolases"/>
    <property type="match status" value="1"/>
</dbReference>
<sequence>MKREIRGQRMIPDIIVSRYTGRPYDVSRKKPQTHHPTVLDMMEVGDLEVRNTLIDQCHADTDLLIEKRLEAERAYTIEGDQILAGRFYANKKRPLGIIKESVDTAIEEEQRRLRDLETQRYNLDNRLMELQKESAMSKDRESCVRRKLSATQAKLHQVETVWYAVIYLQRGIDTQRIQLFNLQNLKELRSSEEEEESQEDIATYESEIQECQAKIDEMMNEKREQERQLDELKTKMEACTLSLSTVESETELVTGKMEEMKLSEEKSRAQQTAEEASKVCERIETRRSRKSVESEISKLRRRIQQEEPHAAEKDGVAKNYLEKMELYEKTMATIRGHRAALKELQKGLMLRFKQYSALEDTITARACVYFKYFLQKRDYDGALRFNHDKGTLSMEVRMDCHSRRSQTTKNTKALSVGERSFTTVCFIMSLWEAIDSPFRCLDEFDVFMDMMNRRISMKLMVVCASEQRSKQFIFLTPQDMSQMGIEMGPHFKVLKLRPPERAQPTLD</sequence>
<reference evidence="14" key="1">
    <citation type="submission" date="2023-03" db="EMBL/GenBank/DDBJ databases">
        <authorList>
            <person name="Steffen K."/>
            <person name="Cardenas P."/>
        </authorList>
    </citation>
    <scope>NUCLEOTIDE SEQUENCE</scope>
</reference>
<dbReference type="EMBL" id="CASHTH010000319">
    <property type="protein sequence ID" value="CAI7997627.1"/>
    <property type="molecule type" value="Genomic_DNA"/>
</dbReference>
<keyword evidence="4" id="KW-0158">Chromosome</keyword>
<keyword evidence="11" id="KW-0539">Nucleus</keyword>